<dbReference type="OrthoDB" id="3248123at2"/>
<keyword evidence="3" id="KW-1185">Reference proteome</keyword>
<organism evidence="2 3">
    <name type="scientific">Vallicoccus soli</name>
    <dbReference type="NCBI Taxonomy" id="2339232"/>
    <lineage>
        <taxon>Bacteria</taxon>
        <taxon>Bacillati</taxon>
        <taxon>Actinomycetota</taxon>
        <taxon>Actinomycetes</taxon>
        <taxon>Motilibacterales</taxon>
        <taxon>Vallicoccaceae</taxon>
        <taxon>Vallicoccus</taxon>
    </lineage>
</organism>
<dbReference type="RefSeq" id="WP_119950488.1">
    <property type="nucleotide sequence ID" value="NZ_QZEZ01000004.1"/>
</dbReference>
<evidence type="ECO:0000313" key="3">
    <source>
        <dbReference type="Proteomes" id="UP000265614"/>
    </source>
</evidence>
<comment type="caution">
    <text evidence="2">The sequence shown here is derived from an EMBL/GenBank/DDBJ whole genome shotgun (WGS) entry which is preliminary data.</text>
</comment>
<dbReference type="PANTHER" id="PTHR12110:SF47">
    <property type="match status" value="1"/>
</dbReference>
<dbReference type="GO" id="GO:0016853">
    <property type="term" value="F:isomerase activity"/>
    <property type="evidence" value="ECO:0007669"/>
    <property type="project" value="UniProtKB-KW"/>
</dbReference>
<dbReference type="SUPFAM" id="SSF51658">
    <property type="entry name" value="Xylose isomerase-like"/>
    <property type="match status" value="1"/>
</dbReference>
<dbReference type="Gene3D" id="3.20.20.150">
    <property type="entry name" value="Divalent-metal-dependent TIM barrel enzymes"/>
    <property type="match status" value="1"/>
</dbReference>
<dbReference type="Proteomes" id="UP000265614">
    <property type="component" value="Unassembled WGS sequence"/>
</dbReference>
<dbReference type="InterPro" id="IPR013022">
    <property type="entry name" value="Xyl_isomerase-like_TIM-brl"/>
</dbReference>
<dbReference type="PANTHER" id="PTHR12110">
    <property type="entry name" value="HYDROXYPYRUVATE ISOMERASE"/>
    <property type="match status" value="1"/>
</dbReference>
<feature type="domain" description="Xylose isomerase-like TIM barrel" evidence="1">
    <location>
        <begin position="27"/>
        <end position="256"/>
    </location>
</feature>
<name>A0A3A3YZ18_9ACTN</name>
<dbReference type="Pfam" id="PF01261">
    <property type="entry name" value="AP_endonuc_2"/>
    <property type="match status" value="1"/>
</dbReference>
<accession>A0A3A3YZ18</accession>
<keyword evidence="2" id="KW-0413">Isomerase</keyword>
<evidence type="ECO:0000313" key="2">
    <source>
        <dbReference type="EMBL" id="RJK96062.1"/>
    </source>
</evidence>
<gene>
    <name evidence="2" type="ORF">D5H78_10950</name>
</gene>
<dbReference type="InterPro" id="IPR036237">
    <property type="entry name" value="Xyl_isomerase-like_sf"/>
</dbReference>
<dbReference type="EMBL" id="QZEZ01000004">
    <property type="protein sequence ID" value="RJK96062.1"/>
    <property type="molecule type" value="Genomic_DNA"/>
</dbReference>
<proteinExistence type="predicted"/>
<dbReference type="AlphaFoldDB" id="A0A3A3YZ18"/>
<reference evidence="2 3" key="1">
    <citation type="submission" date="2018-09" db="EMBL/GenBank/DDBJ databases">
        <title>YIM 75000 draft genome.</title>
        <authorList>
            <person name="Tang S."/>
            <person name="Feng Y."/>
        </authorList>
    </citation>
    <scope>NUCLEOTIDE SEQUENCE [LARGE SCALE GENOMIC DNA]</scope>
    <source>
        <strain evidence="2 3">YIM 75000</strain>
    </source>
</reference>
<evidence type="ECO:0000259" key="1">
    <source>
        <dbReference type="Pfam" id="PF01261"/>
    </source>
</evidence>
<sequence>MASTADPRPSVALSTASCYPESCTAAFELAARLGYDGVEVMVWTDPVSQDVDALRALSDHYQLPVLAIHSPCLLITQRVWTADPWTKLQRSREAAEALGARTVVVHPPFRWQREYAREFIAGIHRMRDETDVLFAVENMFPWRAGQREVRAYLPGWDPTDDDYASFTLDLSHTSVSGSDALDMLDRMGDRLGHVHMADGSGSNRDEHLVPGRGTQPCAEVLEQLALRGFTGSVVMEVSTRRAAREQREVDLAEALAYARLHLAAAGTP</sequence>
<protein>
    <submittedName>
        <fullName evidence="2">Sugar phosphate isomerase/epimerase</fullName>
    </submittedName>
</protein>
<dbReference type="InterPro" id="IPR050312">
    <property type="entry name" value="IolE/XylAMocC-like"/>
</dbReference>